<dbReference type="PANTHER" id="PTHR43792:SF1">
    <property type="entry name" value="N-ACETYLTRANSFERASE DOMAIN-CONTAINING PROTEIN"/>
    <property type="match status" value="1"/>
</dbReference>
<evidence type="ECO:0000313" key="3">
    <source>
        <dbReference type="Proteomes" id="UP001464378"/>
    </source>
</evidence>
<dbReference type="InterPro" id="IPR000182">
    <property type="entry name" value="GNAT_dom"/>
</dbReference>
<feature type="domain" description="N-acetyltransferase" evidence="1">
    <location>
        <begin position="9"/>
        <end position="163"/>
    </location>
</feature>
<dbReference type="SUPFAM" id="SSF55729">
    <property type="entry name" value="Acyl-CoA N-acyltransferases (Nat)"/>
    <property type="match status" value="1"/>
</dbReference>
<evidence type="ECO:0000259" key="1">
    <source>
        <dbReference type="PROSITE" id="PS51186"/>
    </source>
</evidence>
<keyword evidence="3" id="KW-1185">Reference proteome</keyword>
<evidence type="ECO:0000313" key="2">
    <source>
        <dbReference type="EMBL" id="MEQ2441883.1"/>
    </source>
</evidence>
<dbReference type="EMBL" id="JBBMFK010000001">
    <property type="protein sequence ID" value="MEQ2441883.1"/>
    <property type="molecule type" value="Genomic_DNA"/>
</dbReference>
<protein>
    <submittedName>
        <fullName evidence="2">GNAT family N-acetyltransferase</fullName>
    </submittedName>
</protein>
<accession>A0ABV1E772</accession>
<dbReference type="Pfam" id="PF13302">
    <property type="entry name" value="Acetyltransf_3"/>
    <property type="match status" value="1"/>
</dbReference>
<dbReference type="Gene3D" id="3.40.630.30">
    <property type="match status" value="1"/>
</dbReference>
<dbReference type="InterPro" id="IPR051531">
    <property type="entry name" value="N-acetyltransferase"/>
</dbReference>
<dbReference type="PROSITE" id="PS51186">
    <property type="entry name" value="GNAT"/>
    <property type="match status" value="1"/>
</dbReference>
<proteinExistence type="predicted"/>
<name>A0ABV1E772_9FIRM</name>
<organism evidence="2 3">
    <name type="scientific">Pseudoflavonifractor intestinihominis</name>
    <dbReference type="NCBI Taxonomy" id="3133171"/>
    <lineage>
        <taxon>Bacteria</taxon>
        <taxon>Bacillati</taxon>
        <taxon>Bacillota</taxon>
        <taxon>Clostridia</taxon>
        <taxon>Eubacteriales</taxon>
        <taxon>Oscillospiraceae</taxon>
        <taxon>Pseudoflavonifractor</taxon>
    </lineage>
</organism>
<gene>
    <name evidence="2" type="ORF">WMO64_00170</name>
</gene>
<dbReference type="RefSeq" id="WP_349230613.1">
    <property type="nucleotide sequence ID" value="NZ_JBBMFK010000001.1"/>
</dbReference>
<dbReference type="InterPro" id="IPR016181">
    <property type="entry name" value="Acyl_CoA_acyltransferase"/>
</dbReference>
<dbReference type="Proteomes" id="UP001464378">
    <property type="component" value="Unassembled WGS sequence"/>
</dbReference>
<dbReference type="PANTHER" id="PTHR43792">
    <property type="entry name" value="GNAT FAMILY, PUTATIVE (AFU_ORTHOLOGUE AFUA_3G00765)-RELATED-RELATED"/>
    <property type="match status" value="1"/>
</dbReference>
<sequence>MIFLETPRLMLRTVAPEDAAAIHGWRNDPRCVRYQRGQVREYGEIAALVEEHRDDVFSVDAPFMAVMALKDISEPVGEIVVMPQDGAISLGFTVSPLHQRRGYAFEALTALTELLHTRFPHWEFLCFTDPENVPSMALLTRLGYRDLGYVPAMDSRVFGKWVTGQTEAEIARAAEVSPGSPEES</sequence>
<comment type="caution">
    <text evidence="2">The sequence shown here is derived from an EMBL/GenBank/DDBJ whole genome shotgun (WGS) entry which is preliminary data.</text>
</comment>
<reference evidence="2 3" key="1">
    <citation type="submission" date="2024-03" db="EMBL/GenBank/DDBJ databases">
        <title>Human intestinal bacterial collection.</title>
        <authorList>
            <person name="Pauvert C."/>
            <person name="Hitch T.C.A."/>
            <person name="Clavel T."/>
        </authorList>
    </citation>
    <scope>NUCLEOTIDE SEQUENCE [LARGE SCALE GENOMIC DNA]</scope>
    <source>
        <strain evidence="2 3">CLA-AP-H29</strain>
    </source>
</reference>